<dbReference type="PROSITE" id="PS51464">
    <property type="entry name" value="SIS"/>
    <property type="match status" value="1"/>
</dbReference>
<dbReference type="InterPro" id="IPR001347">
    <property type="entry name" value="SIS_dom"/>
</dbReference>
<feature type="domain" description="SIS" evidence="2">
    <location>
        <begin position="15"/>
        <end position="153"/>
    </location>
</feature>
<keyword evidence="1" id="KW-0119">Carbohydrate metabolism</keyword>
<dbReference type="GO" id="GO:0006047">
    <property type="term" value="P:UDP-N-acetylglucosamine metabolic process"/>
    <property type="evidence" value="ECO:0007669"/>
    <property type="project" value="TreeGrafter"/>
</dbReference>
<dbReference type="PIRSF" id="PIRSF009290">
    <property type="entry name" value="FrlB"/>
    <property type="match status" value="1"/>
</dbReference>
<dbReference type="GO" id="GO:0097367">
    <property type="term" value="F:carbohydrate derivative binding"/>
    <property type="evidence" value="ECO:0007669"/>
    <property type="project" value="InterPro"/>
</dbReference>
<protein>
    <recommendedName>
        <fullName evidence="1">Fructosamine deglycase</fullName>
        <ecNumber evidence="1">3.5.-.-</ecNumber>
    </recommendedName>
</protein>
<dbReference type="InterPro" id="IPR046348">
    <property type="entry name" value="SIS_dom_sf"/>
</dbReference>
<dbReference type="InterPro" id="IPR035488">
    <property type="entry name" value="FrlB_SIS"/>
</dbReference>
<name>A0A9W4PD07_9BACI</name>
<dbReference type="RefSeq" id="WP_230300635.1">
    <property type="nucleotide sequence ID" value="NZ_CAKKMG010000004.1"/>
</dbReference>
<dbReference type="Gene3D" id="1.10.10.2240">
    <property type="match status" value="1"/>
</dbReference>
<evidence type="ECO:0000259" key="2">
    <source>
        <dbReference type="PROSITE" id="PS51464"/>
    </source>
</evidence>
<dbReference type="SUPFAM" id="SSF53697">
    <property type="entry name" value="SIS domain"/>
    <property type="match status" value="1"/>
</dbReference>
<dbReference type="CDD" id="cd05710">
    <property type="entry name" value="SIS_1"/>
    <property type="match status" value="1"/>
</dbReference>
<proteinExistence type="predicted"/>
<dbReference type="InterPro" id="IPR035490">
    <property type="entry name" value="GlmS/FrlB_SIS"/>
</dbReference>
<dbReference type="GO" id="GO:0006002">
    <property type="term" value="P:fructose 6-phosphate metabolic process"/>
    <property type="evidence" value="ECO:0007669"/>
    <property type="project" value="TreeGrafter"/>
</dbReference>
<evidence type="ECO:0000313" key="3">
    <source>
        <dbReference type="EMBL" id="CAH0145363.1"/>
    </source>
</evidence>
<reference evidence="3" key="1">
    <citation type="submission" date="2021-11" db="EMBL/GenBank/DDBJ databases">
        <authorList>
            <person name="Bulgarelli D."/>
        </authorList>
    </citation>
    <scope>NUCLEOTIDE SEQUENCE</scope>
    <source>
        <strain evidence="3">Bi133</strain>
    </source>
</reference>
<dbReference type="EC" id="3.5.-.-" evidence="1"/>
<dbReference type="Gene3D" id="3.40.50.10490">
    <property type="entry name" value="Glucose-6-phosphate isomerase like protein, domain 1"/>
    <property type="match status" value="1"/>
</dbReference>
<evidence type="ECO:0000256" key="1">
    <source>
        <dbReference type="PIRNR" id="PIRNR009290"/>
    </source>
</evidence>
<comment type="function">
    <text evidence="1">Catalyzes the conversion of a range of fructosamine 6-phosphates to glucose 6-phosphate and a free amino acid.</text>
</comment>
<dbReference type="Pfam" id="PF01380">
    <property type="entry name" value="SIS"/>
    <property type="match status" value="1"/>
</dbReference>
<dbReference type="EMBL" id="CAKKMG010000004">
    <property type="protein sequence ID" value="CAH0145363.1"/>
    <property type="molecule type" value="Genomic_DNA"/>
</dbReference>
<comment type="caution">
    <text evidence="3">The sequence shown here is derived from an EMBL/GenBank/DDBJ whole genome shotgun (WGS) entry which is preliminary data.</text>
</comment>
<comment type="subunit">
    <text evidence="1">Homooctamer.</text>
</comment>
<dbReference type="GO" id="GO:0004360">
    <property type="term" value="F:glutamine-fructose-6-phosphate transaminase (isomerizing) activity"/>
    <property type="evidence" value="ECO:0007669"/>
    <property type="project" value="TreeGrafter"/>
</dbReference>
<dbReference type="GO" id="GO:0016787">
    <property type="term" value="F:hydrolase activity"/>
    <property type="evidence" value="ECO:0007669"/>
    <property type="project" value="UniProtKB-KW"/>
</dbReference>
<keyword evidence="1 3" id="KW-0378">Hydrolase</keyword>
<organism evidence="3 4">
    <name type="scientific">Peribacillus simplex</name>
    <dbReference type="NCBI Taxonomy" id="1478"/>
    <lineage>
        <taxon>Bacteria</taxon>
        <taxon>Bacillati</taxon>
        <taxon>Bacillota</taxon>
        <taxon>Bacilli</taxon>
        <taxon>Bacillales</taxon>
        <taxon>Bacillaceae</taxon>
        <taxon>Peribacillus</taxon>
    </lineage>
</organism>
<gene>
    <name evidence="3" type="primary">frlB_1</name>
    <name evidence="3" type="ORF">SRABI133_00575</name>
</gene>
<accession>A0A9W4PD07</accession>
<sequence>MSKSVINVKSNVKTVLDQLKGREINNIYFVACGGSSAIMYSAKYILDREAKNITSDLYSSNEFIHRNPQQLGKGSLVILCSMSGTTPETAEAAKFAKSKGAFTVALTNEPASPLAQNSDLFIKYEWGNGVNAFDTNLSVLYQLVFGVLHIAENNEKFGKLVSSLENLQPVYEKALQQEASNARVFAQSHAKEPVIYTMASGSNYGTAYSFSICILMEMQWIHSHAIHAGEYFHGPFEIIDENVPFIILLGLDETRPLEERALSFSQRYGKKLTVLDAKQYDLDGIDEEVKGYIAPLILNRVLRQYADELAEARNHPLSKRRYMWKVEY</sequence>
<evidence type="ECO:0000313" key="4">
    <source>
        <dbReference type="Proteomes" id="UP000789326"/>
    </source>
</evidence>
<dbReference type="CDD" id="cd05009">
    <property type="entry name" value="SIS_GlmS_GlmD_2"/>
    <property type="match status" value="1"/>
</dbReference>
<dbReference type="PANTHER" id="PTHR10937">
    <property type="entry name" value="GLUCOSAMINE--FRUCTOSE-6-PHOSPHATE AMINOTRANSFERASE, ISOMERIZING"/>
    <property type="match status" value="1"/>
</dbReference>
<dbReference type="Gene3D" id="3.40.50.12570">
    <property type="match status" value="1"/>
</dbReference>
<dbReference type="AlphaFoldDB" id="A0A9W4PD07"/>
<dbReference type="Proteomes" id="UP000789326">
    <property type="component" value="Unassembled WGS sequence"/>
</dbReference>
<dbReference type="InterPro" id="IPR024713">
    <property type="entry name" value="Fructosamine_deglycase_FrlB"/>
</dbReference>
<dbReference type="GO" id="GO:0006487">
    <property type="term" value="P:protein N-linked glycosylation"/>
    <property type="evidence" value="ECO:0007669"/>
    <property type="project" value="TreeGrafter"/>
</dbReference>
<dbReference type="PANTHER" id="PTHR10937:SF14">
    <property type="entry name" value="FRUCTOSELYSINE 6-PHOSPHATE DEGLYCASE"/>
    <property type="match status" value="1"/>
</dbReference>